<name>A0A517YM30_9BACT</name>
<dbReference type="KEGG" id="aagg:ETAA8_64300"/>
<evidence type="ECO:0000256" key="1">
    <source>
        <dbReference type="SAM" id="Phobius"/>
    </source>
</evidence>
<dbReference type="Proteomes" id="UP000315017">
    <property type="component" value="Chromosome"/>
</dbReference>
<keyword evidence="1" id="KW-0812">Transmembrane</keyword>
<keyword evidence="3" id="KW-1185">Reference proteome</keyword>
<dbReference type="EMBL" id="CP036274">
    <property type="protein sequence ID" value="QDU31277.1"/>
    <property type="molecule type" value="Genomic_DNA"/>
</dbReference>
<proteinExistence type="predicted"/>
<organism evidence="2 3">
    <name type="scientific">Anatilimnocola aggregata</name>
    <dbReference type="NCBI Taxonomy" id="2528021"/>
    <lineage>
        <taxon>Bacteria</taxon>
        <taxon>Pseudomonadati</taxon>
        <taxon>Planctomycetota</taxon>
        <taxon>Planctomycetia</taxon>
        <taxon>Pirellulales</taxon>
        <taxon>Pirellulaceae</taxon>
        <taxon>Anatilimnocola</taxon>
    </lineage>
</organism>
<feature type="transmembrane region" description="Helical" evidence="1">
    <location>
        <begin position="102"/>
        <end position="124"/>
    </location>
</feature>
<evidence type="ECO:0000313" key="2">
    <source>
        <dbReference type="EMBL" id="QDU31277.1"/>
    </source>
</evidence>
<keyword evidence="1" id="KW-1133">Transmembrane helix</keyword>
<dbReference type="RefSeq" id="WP_145098147.1">
    <property type="nucleotide sequence ID" value="NZ_CP036274.1"/>
</dbReference>
<reference evidence="2 3" key="1">
    <citation type="submission" date="2019-02" db="EMBL/GenBank/DDBJ databases">
        <title>Deep-cultivation of Planctomycetes and their phenomic and genomic characterization uncovers novel biology.</title>
        <authorList>
            <person name="Wiegand S."/>
            <person name="Jogler M."/>
            <person name="Boedeker C."/>
            <person name="Pinto D."/>
            <person name="Vollmers J."/>
            <person name="Rivas-Marin E."/>
            <person name="Kohn T."/>
            <person name="Peeters S.H."/>
            <person name="Heuer A."/>
            <person name="Rast P."/>
            <person name="Oberbeckmann S."/>
            <person name="Bunk B."/>
            <person name="Jeske O."/>
            <person name="Meyerdierks A."/>
            <person name="Storesund J.E."/>
            <person name="Kallscheuer N."/>
            <person name="Luecker S."/>
            <person name="Lage O.M."/>
            <person name="Pohl T."/>
            <person name="Merkel B.J."/>
            <person name="Hornburger P."/>
            <person name="Mueller R.-W."/>
            <person name="Bruemmer F."/>
            <person name="Labrenz M."/>
            <person name="Spormann A.M."/>
            <person name="Op den Camp H."/>
            <person name="Overmann J."/>
            <person name="Amann R."/>
            <person name="Jetten M.S.M."/>
            <person name="Mascher T."/>
            <person name="Medema M.H."/>
            <person name="Devos D.P."/>
            <person name="Kaster A.-K."/>
            <person name="Ovreas L."/>
            <person name="Rohde M."/>
            <person name="Galperin M.Y."/>
            <person name="Jogler C."/>
        </authorList>
    </citation>
    <scope>NUCLEOTIDE SEQUENCE [LARGE SCALE GENOMIC DNA]</scope>
    <source>
        <strain evidence="2 3">ETA_A8</strain>
    </source>
</reference>
<dbReference type="AlphaFoldDB" id="A0A517YM30"/>
<protein>
    <submittedName>
        <fullName evidence="2">Uncharacterized protein</fullName>
    </submittedName>
</protein>
<accession>A0A517YM30</accession>
<sequence>MPKQPPQPPRPLLQFSLQSLMVVTVLLSLALGVYRQAGLRALATYGLLLFAVGPWFAHLASECLPLRSEALRRTIAHALMLGLFAIGLWSAGEWRESFDGPVAAWILPAALILWVPQYLAFFVVQMSDSQDPAGK</sequence>
<feature type="transmembrane region" description="Helical" evidence="1">
    <location>
        <begin position="12"/>
        <end position="31"/>
    </location>
</feature>
<feature type="transmembrane region" description="Helical" evidence="1">
    <location>
        <begin position="37"/>
        <end position="58"/>
    </location>
</feature>
<keyword evidence="1" id="KW-0472">Membrane</keyword>
<gene>
    <name evidence="2" type="ORF">ETAA8_64300</name>
</gene>
<evidence type="ECO:0000313" key="3">
    <source>
        <dbReference type="Proteomes" id="UP000315017"/>
    </source>
</evidence>
<dbReference type="OrthoDB" id="9962477at2"/>
<feature type="transmembrane region" description="Helical" evidence="1">
    <location>
        <begin position="70"/>
        <end position="90"/>
    </location>
</feature>